<evidence type="ECO:0000313" key="1">
    <source>
        <dbReference type="EMBL" id="GIQ67827.1"/>
    </source>
</evidence>
<name>A0A8J4H1R0_9BACL</name>
<proteinExistence type="predicted"/>
<sequence length="48" mass="5534">MPIIMPIIVLLAPIDSLRMGTMTARIEFALKKRKARAYRRKIGHEVAR</sequence>
<gene>
    <name evidence="1" type="ORF">XYCOK13_06510</name>
</gene>
<organism evidence="1 2">
    <name type="scientific">Xylanibacillus composti</name>
    <dbReference type="NCBI Taxonomy" id="1572762"/>
    <lineage>
        <taxon>Bacteria</taxon>
        <taxon>Bacillati</taxon>
        <taxon>Bacillota</taxon>
        <taxon>Bacilli</taxon>
        <taxon>Bacillales</taxon>
        <taxon>Paenibacillaceae</taxon>
        <taxon>Xylanibacillus</taxon>
    </lineage>
</organism>
<reference evidence="1" key="1">
    <citation type="submission" date="2021-04" db="EMBL/GenBank/DDBJ databases">
        <title>Draft genome sequence of Xylanibacillus composti strain K13.</title>
        <authorList>
            <person name="Uke A."/>
            <person name="Chhe C."/>
            <person name="Baramee S."/>
            <person name="Kosugi A."/>
        </authorList>
    </citation>
    <scope>NUCLEOTIDE SEQUENCE</scope>
    <source>
        <strain evidence="1">K13</strain>
    </source>
</reference>
<keyword evidence="2" id="KW-1185">Reference proteome</keyword>
<evidence type="ECO:0000313" key="2">
    <source>
        <dbReference type="Proteomes" id="UP000677918"/>
    </source>
</evidence>
<protein>
    <submittedName>
        <fullName evidence="1">Uncharacterized protein</fullName>
    </submittedName>
</protein>
<comment type="caution">
    <text evidence="1">The sequence shown here is derived from an EMBL/GenBank/DDBJ whole genome shotgun (WGS) entry which is preliminary data.</text>
</comment>
<dbReference type="EMBL" id="BOVK01000007">
    <property type="protein sequence ID" value="GIQ67827.1"/>
    <property type="molecule type" value="Genomic_DNA"/>
</dbReference>
<accession>A0A8J4H1R0</accession>
<dbReference type="Proteomes" id="UP000677918">
    <property type="component" value="Unassembled WGS sequence"/>
</dbReference>
<dbReference type="AlphaFoldDB" id="A0A8J4H1R0"/>